<dbReference type="Pfam" id="PF07007">
    <property type="entry name" value="LprI"/>
    <property type="match status" value="1"/>
</dbReference>
<dbReference type="Gene3D" id="1.20.1270.180">
    <property type="match status" value="1"/>
</dbReference>
<dbReference type="InterPro" id="IPR009739">
    <property type="entry name" value="LprI-like_N"/>
</dbReference>
<dbReference type="AlphaFoldDB" id="A0A0K6I5J5"/>
<sequence>MHGRGLWCGGGWMLAVVASGLMAQAAVAAPAPICQTQPQSPACAAQTRHALNDRMTHLYRLELQKVMGTYAERRLDHAQNLWRRWVNAECLFRDGPPGRGGADWNRRQDDCLSGMIRTRIAQLDGFLHCSGATCPPR</sequence>
<organism evidence="3 4">
    <name type="scientific">Thiomonas bhubaneswarensis</name>
    <dbReference type="NCBI Taxonomy" id="339866"/>
    <lineage>
        <taxon>Bacteria</taxon>
        <taxon>Pseudomonadati</taxon>
        <taxon>Pseudomonadota</taxon>
        <taxon>Betaproteobacteria</taxon>
        <taxon>Burkholderiales</taxon>
        <taxon>Thiomonas</taxon>
    </lineage>
</organism>
<keyword evidence="1" id="KW-0732">Signal</keyword>
<proteinExistence type="predicted"/>
<feature type="signal peptide" evidence="1">
    <location>
        <begin position="1"/>
        <end position="28"/>
    </location>
</feature>
<protein>
    <recommendedName>
        <fullName evidence="2">Lysozyme inhibitor LprI-like N-terminal domain-containing protein</fullName>
    </recommendedName>
</protein>
<gene>
    <name evidence="3" type="ORF">Ga0061069_10749</name>
</gene>
<feature type="chain" id="PRO_5005504877" description="Lysozyme inhibitor LprI-like N-terminal domain-containing protein" evidence="1">
    <location>
        <begin position="29"/>
        <end position="137"/>
    </location>
</feature>
<keyword evidence="4" id="KW-1185">Reference proteome</keyword>
<evidence type="ECO:0000313" key="4">
    <source>
        <dbReference type="Proteomes" id="UP000183649"/>
    </source>
</evidence>
<evidence type="ECO:0000256" key="1">
    <source>
        <dbReference type="SAM" id="SignalP"/>
    </source>
</evidence>
<dbReference type="STRING" id="339866.GCA_001418255_02088"/>
<evidence type="ECO:0000313" key="3">
    <source>
        <dbReference type="EMBL" id="CUA98318.1"/>
    </source>
</evidence>
<dbReference type="EMBL" id="CYHF01000007">
    <property type="protein sequence ID" value="CUA98318.1"/>
    <property type="molecule type" value="Genomic_DNA"/>
</dbReference>
<feature type="domain" description="Lysozyme inhibitor LprI-like N-terminal" evidence="2">
    <location>
        <begin position="36"/>
        <end position="123"/>
    </location>
</feature>
<dbReference type="OrthoDB" id="9155683at2"/>
<accession>A0A0K6I5J5</accession>
<dbReference type="Proteomes" id="UP000183649">
    <property type="component" value="Unassembled WGS sequence"/>
</dbReference>
<evidence type="ECO:0000259" key="2">
    <source>
        <dbReference type="Pfam" id="PF07007"/>
    </source>
</evidence>
<reference evidence="4" key="1">
    <citation type="submission" date="2015-08" db="EMBL/GenBank/DDBJ databases">
        <authorList>
            <person name="Varghese N."/>
        </authorList>
    </citation>
    <scope>NUCLEOTIDE SEQUENCE [LARGE SCALE GENOMIC DNA]</scope>
    <source>
        <strain evidence="4">DSM 18181</strain>
    </source>
</reference>
<name>A0A0K6I5J5_9BURK</name>